<keyword evidence="3 4" id="KW-0326">Glycosidase</keyword>
<keyword evidence="1 5" id="KW-0732">Signal</keyword>
<evidence type="ECO:0000256" key="2">
    <source>
        <dbReference type="ARBA" id="ARBA00022801"/>
    </source>
</evidence>
<dbReference type="Proteomes" id="UP001379945">
    <property type="component" value="Unassembled WGS sequence"/>
</dbReference>
<accession>A0ABU9C305</accession>
<dbReference type="PANTHER" id="PTHR31297:SF17">
    <property type="entry name" value="ENDOGLUCANASE"/>
    <property type="match status" value="1"/>
</dbReference>
<dbReference type="InterPro" id="IPR017853">
    <property type="entry name" value="GH"/>
</dbReference>
<keyword evidence="8" id="KW-1185">Reference proteome</keyword>
<keyword evidence="2 4" id="KW-0378">Hydrolase</keyword>
<feature type="chain" id="PRO_5045491829" evidence="5">
    <location>
        <begin position="26"/>
        <end position="460"/>
    </location>
</feature>
<evidence type="ECO:0000256" key="4">
    <source>
        <dbReference type="RuleBase" id="RU361153"/>
    </source>
</evidence>
<dbReference type="Gene3D" id="3.20.20.80">
    <property type="entry name" value="Glycosidases"/>
    <property type="match status" value="1"/>
</dbReference>
<feature type="domain" description="Glycoside hydrolase family 5" evidence="6">
    <location>
        <begin position="139"/>
        <end position="430"/>
    </location>
</feature>
<dbReference type="EMBL" id="JBBUTI010000005">
    <property type="protein sequence ID" value="MEK8046208.1"/>
    <property type="molecule type" value="Genomic_DNA"/>
</dbReference>
<evidence type="ECO:0000256" key="5">
    <source>
        <dbReference type="SAM" id="SignalP"/>
    </source>
</evidence>
<evidence type="ECO:0000256" key="3">
    <source>
        <dbReference type="ARBA" id="ARBA00023295"/>
    </source>
</evidence>
<name>A0ABU9C305_9BURK</name>
<evidence type="ECO:0000256" key="1">
    <source>
        <dbReference type="ARBA" id="ARBA00022729"/>
    </source>
</evidence>
<dbReference type="SUPFAM" id="SSF51445">
    <property type="entry name" value="(Trans)glycosidases"/>
    <property type="match status" value="1"/>
</dbReference>
<dbReference type="RefSeq" id="WP_341398498.1">
    <property type="nucleotide sequence ID" value="NZ_JBBUTI010000005.1"/>
</dbReference>
<dbReference type="InterPro" id="IPR001547">
    <property type="entry name" value="Glyco_hydro_5"/>
</dbReference>
<dbReference type="Pfam" id="PF00150">
    <property type="entry name" value="Cellulase"/>
    <property type="match status" value="1"/>
</dbReference>
<dbReference type="GO" id="GO:0016787">
    <property type="term" value="F:hydrolase activity"/>
    <property type="evidence" value="ECO:0007669"/>
    <property type="project" value="UniProtKB-KW"/>
</dbReference>
<sequence>MKLAFSSMTLLAAAIGWSITPQARAQTCTATTITPYVKVGTGAWTATAAASTTAGTAVSFGPQPNTGGSWKWSGCGATSTARQLNLTAKASCTAVATYTNACGAKSTKNFTVTVAGMRDLTSVQLSRLMGAGWNLGNSLEAIGGETAWGNPATTQATINAVKAAGFKSIRIPVSWKQYADANDNISASWMARVTQVVNYARTAGLYTVINVHWDGGWMQPTYAQQATVNTRLTKFWTQIANNFKGYDDTLLFAGTNEVMKDGDYGTPSVEYYSVQNSFNQTFVNAVRATGGNNLARHLVVQGFNTNIDHTVSFATVPSDSVASRLSMEVHFYDPYNFTLNADSSIWQWGAGATSAANTETWANEAFVDAQFQRMKSRFVDNGVAVILGEFGAIRRTEYSGAEAYRTAWNQYVARSAWLHGMVPMYWDAGATDNHGTGLFVRSSGANAFPAITSAIVNAAK</sequence>
<feature type="signal peptide" evidence="5">
    <location>
        <begin position="1"/>
        <end position="25"/>
    </location>
</feature>
<protein>
    <submittedName>
        <fullName evidence="7">Glycoside hydrolase family 5 protein</fullName>
    </submittedName>
</protein>
<dbReference type="PANTHER" id="PTHR31297">
    <property type="entry name" value="GLUCAN ENDO-1,6-BETA-GLUCOSIDASE B"/>
    <property type="match status" value="1"/>
</dbReference>
<comment type="caution">
    <text evidence="7">The sequence shown here is derived from an EMBL/GenBank/DDBJ whole genome shotgun (WGS) entry which is preliminary data.</text>
</comment>
<evidence type="ECO:0000313" key="8">
    <source>
        <dbReference type="Proteomes" id="UP001379945"/>
    </source>
</evidence>
<reference evidence="7 8" key="1">
    <citation type="submission" date="2024-04" db="EMBL/GenBank/DDBJ databases">
        <title>Novel species of the genus Ideonella isolated from streams.</title>
        <authorList>
            <person name="Lu H."/>
        </authorList>
    </citation>
    <scope>NUCLEOTIDE SEQUENCE [LARGE SCALE GENOMIC DNA]</scope>
    <source>
        <strain evidence="7 8">LYT19W</strain>
    </source>
</reference>
<evidence type="ECO:0000313" key="7">
    <source>
        <dbReference type="EMBL" id="MEK8046208.1"/>
    </source>
</evidence>
<proteinExistence type="inferred from homology"/>
<organism evidence="7 8">
    <name type="scientific">Ideonella margarita</name>
    <dbReference type="NCBI Taxonomy" id="2984191"/>
    <lineage>
        <taxon>Bacteria</taxon>
        <taxon>Pseudomonadati</taxon>
        <taxon>Pseudomonadota</taxon>
        <taxon>Betaproteobacteria</taxon>
        <taxon>Burkholderiales</taxon>
        <taxon>Sphaerotilaceae</taxon>
        <taxon>Ideonella</taxon>
    </lineage>
</organism>
<evidence type="ECO:0000259" key="6">
    <source>
        <dbReference type="Pfam" id="PF00150"/>
    </source>
</evidence>
<gene>
    <name evidence="7" type="ORF">AACH00_07640</name>
</gene>
<dbReference type="InterPro" id="IPR050386">
    <property type="entry name" value="Glycosyl_hydrolase_5"/>
</dbReference>
<comment type="similarity">
    <text evidence="4">Belongs to the glycosyl hydrolase 5 (cellulase A) family.</text>
</comment>